<evidence type="ECO:0000313" key="1">
    <source>
        <dbReference type="EMBL" id="KAK5854135.1"/>
    </source>
</evidence>
<reference evidence="1 2" key="2">
    <citation type="journal article" date="2023" name="Mol. Biol. Evol.">
        <title>Genomics of Secondarily Temperate Adaptation in the Only Non-Antarctic Icefish.</title>
        <authorList>
            <person name="Rivera-Colon A.G."/>
            <person name="Rayamajhi N."/>
            <person name="Minhas B.F."/>
            <person name="Madrigal G."/>
            <person name="Bilyk K.T."/>
            <person name="Yoon V."/>
            <person name="Hune M."/>
            <person name="Gregory S."/>
            <person name="Cheng C.H.C."/>
            <person name="Catchen J.M."/>
        </authorList>
    </citation>
    <scope>NUCLEOTIDE SEQUENCE [LARGE SCALE GENOMIC DNA]</scope>
    <source>
        <strain evidence="1">JMC-PN-2008</strain>
    </source>
</reference>
<evidence type="ECO:0000313" key="2">
    <source>
        <dbReference type="Proteomes" id="UP001346869"/>
    </source>
</evidence>
<accession>A0AAN7X282</accession>
<dbReference type="AlphaFoldDB" id="A0AAN7X282"/>
<name>A0AAN7X282_ELEMC</name>
<reference evidence="1 2" key="1">
    <citation type="journal article" date="2023" name="Genes (Basel)">
        <title>Chromosome-Level Genome Assembly and Circadian Gene Repertoire of the Patagonia Blennie Eleginops maclovinus-The Closest Ancestral Proxy of Antarctic Cryonotothenioids.</title>
        <authorList>
            <person name="Cheng C.C."/>
            <person name="Rivera-Colon A.G."/>
            <person name="Minhas B.F."/>
            <person name="Wilson L."/>
            <person name="Rayamajhi N."/>
            <person name="Vargas-Chacoff L."/>
            <person name="Catchen J.M."/>
        </authorList>
    </citation>
    <scope>NUCLEOTIDE SEQUENCE [LARGE SCALE GENOMIC DNA]</scope>
    <source>
        <strain evidence="1">JMC-PN-2008</strain>
    </source>
</reference>
<dbReference type="Proteomes" id="UP001346869">
    <property type="component" value="Unassembled WGS sequence"/>
</dbReference>
<sequence length="88" mass="9637">MESYWKEREKDSPRLNFGCIHETVVSGGLGASELLVKHDNAIKLGFISLSLPQGVLAYRSRAQAAGQGMSLCAGRSRFSWLDTQHGTL</sequence>
<gene>
    <name evidence="1" type="ORF">PBY51_015231</name>
</gene>
<protein>
    <submittedName>
        <fullName evidence="1">Uncharacterized protein</fullName>
    </submittedName>
</protein>
<dbReference type="EMBL" id="JAUZQC010000019">
    <property type="protein sequence ID" value="KAK5854135.1"/>
    <property type="molecule type" value="Genomic_DNA"/>
</dbReference>
<organism evidence="1 2">
    <name type="scientific">Eleginops maclovinus</name>
    <name type="common">Patagonian blennie</name>
    <name type="synonym">Eleginus maclovinus</name>
    <dbReference type="NCBI Taxonomy" id="56733"/>
    <lineage>
        <taxon>Eukaryota</taxon>
        <taxon>Metazoa</taxon>
        <taxon>Chordata</taxon>
        <taxon>Craniata</taxon>
        <taxon>Vertebrata</taxon>
        <taxon>Euteleostomi</taxon>
        <taxon>Actinopterygii</taxon>
        <taxon>Neopterygii</taxon>
        <taxon>Teleostei</taxon>
        <taxon>Neoteleostei</taxon>
        <taxon>Acanthomorphata</taxon>
        <taxon>Eupercaria</taxon>
        <taxon>Perciformes</taxon>
        <taxon>Notothenioidei</taxon>
        <taxon>Eleginopidae</taxon>
        <taxon>Eleginops</taxon>
    </lineage>
</organism>
<proteinExistence type="predicted"/>
<comment type="caution">
    <text evidence="1">The sequence shown here is derived from an EMBL/GenBank/DDBJ whole genome shotgun (WGS) entry which is preliminary data.</text>
</comment>
<keyword evidence="2" id="KW-1185">Reference proteome</keyword>